<keyword evidence="6" id="KW-1185">Reference proteome</keyword>
<protein>
    <submittedName>
        <fullName evidence="5">Lateral tail fiber protein</fullName>
    </submittedName>
</protein>
<dbReference type="PROSITE" id="PS51688">
    <property type="entry name" value="ICA"/>
    <property type="match status" value="1"/>
</dbReference>
<organism evidence="5 6">
    <name type="scientific">Escherichia phage BrunoManser</name>
    <dbReference type="NCBI Taxonomy" id="2851976"/>
    <lineage>
        <taxon>Viruses</taxon>
        <taxon>Duplodnaviria</taxon>
        <taxon>Heunggongvirae</taxon>
        <taxon>Uroviricota</taxon>
        <taxon>Caudoviricetes</taxon>
        <taxon>Drexlerviridae</taxon>
        <taxon>Tunavirinae</taxon>
        <taxon>Sertoctavirus</taxon>
        <taxon>Sertoctavirus brunomanser</taxon>
    </lineage>
</organism>
<keyword evidence="2" id="KW-0946">Virion</keyword>
<evidence type="ECO:0000256" key="3">
    <source>
        <dbReference type="SAM" id="Coils"/>
    </source>
</evidence>
<keyword evidence="2" id="KW-1227">Viral tail protein</keyword>
<name>A0AAE8AXJ6_9CAUD</name>
<dbReference type="InterPro" id="IPR030392">
    <property type="entry name" value="S74_ICA"/>
</dbReference>
<gene>
    <name evidence="5" type="ORF">bas12_0029</name>
</gene>
<keyword evidence="3" id="KW-0175">Coiled coil</keyword>
<dbReference type="EMBL" id="MZ501053">
    <property type="protein sequence ID" value="QXV76511.1"/>
    <property type="molecule type" value="Genomic_DNA"/>
</dbReference>
<accession>A0AAE8AXJ6</accession>
<feature type="domain" description="Peptidase S74" evidence="4">
    <location>
        <begin position="472"/>
        <end position="585"/>
    </location>
</feature>
<evidence type="ECO:0000313" key="5">
    <source>
        <dbReference type="EMBL" id="QXV76511.1"/>
    </source>
</evidence>
<evidence type="ECO:0000259" key="4">
    <source>
        <dbReference type="PROSITE" id="PS51688"/>
    </source>
</evidence>
<comment type="subcellular location">
    <subcellularLocation>
        <location evidence="1">Virion</location>
    </subcellularLocation>
</comment>
<evidence type="ECO:0000313" key="6">
    <source>
        <dbReference type="Proteomes" id="UP000828605"/>
    </source>
</evidence>
<dbReference type="GO" id="GO:0098015">
    <property type="term" value="C:virus tail"/>
    <property type="evidence" value="ECO:0007669"/>
    <property type="project" value="UniProtKB-KW"/>
</dbReference>
<sequence>MALYRQGEASMTAEGQVTGVGTQWREPLSLIRKGATIVFLTTPLKLAVINTIDSDTEMTAITTDGEAVAQSKYVILLNDSLTVDGMAQDVAETLRYYQSKETVIEEAIEFFKDFDLQQIITLRNETQTFRNDAETFKGQAEASKTQAGTYANESLFYRNEAEGFKNQTQQIKDNALSEVGTAQTNAVNTVNKTRDQAVIDVNNAKSDIGGMVTQAENARNAAQTAQSGSETARDQSQAFRNQAEQFANSVNPDALLRKDGNLSGLTDVNAARSNLGLSANQVPVFGGIEFEAKNGTTSGIIALRNNNPDGSKVSYSRIYHEMQNGVAKTTIQTAREGGGTNYLQINERGDLNNVNEINASGRIRSLSSEEKEALRVDVRRTTGNGAFVAGEVEGGYFAAWRDRAAGVIVELPGSDSAVNIFKAVQLGADWVTGVDCTRYDSGMCETHLYVRSALFRFTDDGVAMAANWTSTSDLRMKTNLKKIESASERVERLVGYTYYKRNELHETDRSLYSVEAGLIAQDLEFVLPEAVVQLEDNGKTPDAKKEGMKGVNYAGVTALLVNAFNEQKERADKAEGRVDELEERLAKLESLLLK</sequence>
<dbReference type="Pfam" id="PF13884">
    <property type="entry name" value="Peptidase_S74"/>
    <property type="match status" value="1"/>
</dbReference>
<proteinExistence type="predicted"/>
<dbReference type="Proteomes" id="UP000828605">
    <property type="component" value="Segment"/>
</dbReference>
<feature type="coiled-coil region" evidence="3">
    <location>
        <begin position="564"/>
        <end position="591"/>
    </location>
</feature>
<evidence type="ECO:0000256" key="2">
    <source>
        <dbReference type="ARBA" id="ARBA00022732"/>
    </source>
</evidence>
<reference evidence="6" key="1">
    <citation type="journal article" date="2021" name="PLoS Biol.">
        <title>Systematic exploration of Escherichia coli phage-host interactions with the BASEL phage collection.</title>
        <authorList>
            <person name="Maffei E."/>
            <person name="Shaidullina A."/>
            <person name="Burkolter M."/>
            <person name="Heyer Y."/>
            <person name="Estermann F."/>
            <person name="Druelle V."/>
            <person name="Sauer P."/>
            <person name="Willi L."/>
            <person name="Michaelis S."/>
            <person name="Hilbi H."/>
            <person name="Thaler D.S."/>
            <person name="Harms A."/>
        </authorList>
    </citation>
    <scope>NUCLEOTIDE SEQUENCE [LARGE SCALE GENOMIC DNA]</scope>
    <source>
        <strain evidence="6">Bas12</strain>
    </source>
</reference>
<evidence type="ECO:0000256" key="1">
    <source>
        <dbReference type="ARBA" id="ARBA00004328"/>
    </source>
</evidence>